<reference evidence="2 3" key="1">
    <citation type="journal article" date="2019" name="Int. J. Syst. Evol. Microbiol.">
        <title>The Global Catalogue of Microorganisms (GCM) 10K type strain sequencing project: providing services to taxonomists for standard genome sequencing and annotation.</title>
        <authorList>
            <consortium name="The Broad Institute Genomics Platform"/>
            <consortium name="The Broad Institute Genome Sequencing Center for Infectious Disease"/>
            <person name="Wu L."/>
            <person name="Ma J."/>
        </authorList>
    </citation>
    <scope>NUCLEOTIDE SEQUENCE [LARGE SCALE GENOMIC DNA]</scope>
    <source>
        <strain evidence="2 3">CGMCC 1.3240</strain>
    </source>
</reference>
<evidence type="ECO:0000313" key="2">
    <source>
        <dbReference type="EMBL" id="MFC6906676.1"/>
    </source>
</evidence>
<dbReference type="PANTHER" id="PTHR43377">
    <property type="entry name" value="BILIVERDIN REDUCTASE A"/>
    <property type="match status" value="1"/>
</dbReference>
<dbReference type="Pfam" id="PF01408">
    <property type="entry name" value="GFO_IDH_MocA"/>
    <property type="match status" value="1"/>
</dbReference>
<sequence>MRSYLDEFDRRDWQEESPDGTVRLAVIGLGWFAREQALPGIEKSEFSETTVLVTGSPEASQQLAAENGVEHVLSYEAFHDGEAEDAYDAVYVATPTGRHLEYVETAADLGKAVLCEKPMEKTVERAERLQETCEEAGVPLMVGYRPRLEPDFRRAPAS</sequence>
<protein>
    <submittedName>
        <fullName evidence="2">Gfo/Idh/MocA family oxidoreductase</fullName>
    </submittedName>
</protein>
<evidence type="ECO:0000259" key="1">
    <source>
        <dbReference type="Pfam" id="PF01408"/>
    </source>
</evidence>
<dbReference type="InterPro" id="IPR036291">
    <property type="entry name" value="NAD(P)-bd_dom_sf"/>
</dbReference>
<proteinExistence type="predicted"/>
<evidence type="ECO:0000313" key="3">
    <source>
        <dbReference type="Proteomes" id="UP001596312"/>
    </source>
</evidence>
<dbReference type="Proteomes" id="UP001596312">
    <property type="component" value="Unassembled WGS sequence"/>
</dbReference>
<name>A0ABD5VAE0_9EURY</name>
<organism evidence="2 3">
    <name type="scientific">Halalkalicoccus tibetensis</name>
    <dbReference type="NCBI Taxonomy" id="175632"/>
    <lineage>
        <taxon>Archaea</taxon>
        <taxon>Methanobacteriati</taxon>
        <taxon>Methanobacteriota</taxon>
        <taxon>Stenosarchaea group</taxon>
        <taxon>Halobacteria</taxon>
        <taxon>Halobacteriales</taxon>
        <taxon>Halococcaceae</taxon>
        <taxon>Halalkalicoccus</taxon>
    </lineage>
</organism>
<feature type="domain" description="Gfo/Idh/MocA-like oxidoreductase N-terminal" evidence="1">
    <location>
        <begin position="23"/>
        <end position="144"/>
    </location>
</feature>
<dbReference type="EMBL" id="JBHSXQ010000004">
    <property type="protein sequence ID" value="MFC6906676.1"/>
    <property type="molecule type" value="Genomic_DNA"/>
</dbReference>
<dbReference type="InterPro" id="IPR051450">
    <property type="entry name" value="Gfo/Idh/MocA_Oxidoreductases"/>
</dbReference>
<dbReference type="Gene3D" id="3.40.50.720">
    <property type="entry name" value="NAD(P)-binding Rossmann-like Domain"/>
    <property type="match status" value="1"/>
</dbReference>
<comment type="caution">
    <text evidence="2">The sequence shown here is derived from an EMBL/GenBank/DDBJ whole genome shotgun (WGS) entry which is preliminary data.</text>
</comment>
<keyword evidence="3" id="KW-1185">Reference proteome</keyword>
<gene>
    <name evidence="2" type="ORF">ACFQGH_15885</name>
</gene>
<dbReference type="PANTHER" id="PTHR43377:SF1">
    <property type="entry name" value="BILIVERDIN REDUCTASE A"/>
    <property type="match status" value="1"/>
</dbReference>
<dbReference type="AlphaFoldDB" id="A0ABD5VAE0"/>
<dbReference type="SUPFAM" id="SSF51735">
    <property type="entry name" value="NAD(P)-binding Rossmann-fold domains"/>
    <property type="match status" value="1"/>
</dbReference>
<accession>A0ABD5VAE0</accession>
<dbReference type="RefSeq" id="WP_340605245.1">
    <property type="nucleotide sequence ID" value="NZ_JBBMXV010000004.1"/>
</dbReference>
<dbReference type="InterPro" id="IPR000683">
    <property type="entry name" value="Gfo/Idh/MocA-like_OxRdtase_N"/>
</dbReference>